<dbReference type="Proteomes" id="UP001207468">
    <property type="component" value="Unassembled WGS sequence"/>
</dbReference>
<dbReference type="EMBL" id="JAGFNK010000148">
    <property type="protein sequence ID" value="KAI9464789.1"/>
    <property type="molecule type" value="Genomic_DNA"/>
</dbReference>
<protein>
    <submittedName>
        <fullName evidence="1">Uncharacterized protein</fullName>
    </submittedName>
</protein>
<gene>
    <name evidence="1" type="ORF">F5148DRAFT_1209699</name>
</gene>
<feature type="non-terminal residue" evidence="1">
    <location>
        <position position="438"/>
    </location>
</feature>
<proteinExistence type="predicted"/>
<accession>A0ACC0U5K8</accession>
<evidence type="ECO:0000313" key="1">
    <source>
        <dbReference type="EMBL" id="KAI9464789.1"/>
    </source>
</evidence>
<sequence>MTPLVTFSLLLSALWSSIHIIHRLYPPANRPRDLLPTSLITRKRKSTTVTLAGPYLRLESTAFNARHDMLAQWLFRSRAARRVRTTLLAVFDVGVVIALLGMLVALAVLAWTFVQLARKSMTDLIPHSEDTHARAKRAYDSVHEPPALTPRAAADVPVQLLIPGITLPLSHLPLLVCALFFSQAIHEAGHALSAALDGIPLRSLGASLTLLLPTAFVAFPAHALAALAPRVRARVAAAGPLLSALLWLVLIPPLGRPFFLVGYSDISANGLLVASVTPDSPLASHLSPGELLTALDDLSLAGAQENAWSHYLTYSPSHPSKELAWCLDTDRFLNHPHGCCAAPPPGPGSEACLIPLISDETPRCLDASELLVPTQAVITRCESSCQNGQTCVRLRADEQFLRIGVQSGDENGHIRVVLWRGKRDEIYQSGMIHPNGAA</sequence>
<name>A0ACC0U5K8_9AGAM</name>
<evidence type="ECO:0000313" key="2">
    <source>
        <dbReference type="Proteomes" id="UP001207468"/>
    </source>
</evidence>
<organism evidence="1 2">
    <name type="scientific">Russula earlei</name>
    <dbReference type="NCBI Taxonomy" id="71964"/>
    <lineage>
        <taxon>Eukaryota</taxon>
        <taxon>Fungi</taxon>
        <taxon>Dikarya</taxon>
        <taxon>Basidiomycota</taxon>
        <taxon>Agaricomycotina</taxon>
        <taxon>Agaricomycetes</taxon>
        <taxon>Russulales</taxon>
        <taxon>Russulaceae</taxon>
        <taxon>Russula</taxon>
    </lineage>
</organism>
<comment type="caution">
    <text evidence="1">The sequence shown here is derived from an EMBL/GenBank/DDBJ whole genome shotgun (WGS) entry which is preliminary data.</text>
</comment>
<reference evidence="1" key="1">
    <citation type="submission" date="2021-03" db="EMBL/GenBank/DDBJ databases">
        <title>Evolutionary priming and transition to the ectomycorrhizal habit in an iconic lineage of mushroom-forming fungi: is preadaptation a requirement?</title>
        <authorList>
            <consortium name="DOE Joint Genome Institute"/>
            <person name="Looney B.P."/>
            <person name="Miyauchi S."/>
            <person name="Morin E."/>
            <person name="Drula E."/>
            <person name="Courty P.E."/>
            <person name="Chicoki N."/>
            <person name="Fauchery L."/>
            <person name="Kohler A."/>
            <person name="Kuo A."/>
            <person name="LaButti K."/>
            <person name="Pangilinan J."/>
            <person name="Lipzen A."/>
            <person name="Riley R."/>
            <person name="Andreopoulos W."/>
            <person name="He G."/>
            <person name="Johnson J."/>
            <person name="Barry K.W."/>
            <person name="Grigoriev I.V."/>
            <person name="Nagy L."/>
            <person name="Hibbett D."/>
            <person name="Henrissat B."/>
            <person name="Matheny P.B."/>
            <person name="Labbe J."/>
            <person name="Martin A.F."/>
        </authorList>
    </citation>
    <scope>NUCLEOTIDE SEQUENCE</scope>
    <source>
        <strain evidence="1">BPL698</strain>
    </source>
</reference>
<keyword evidence="2" id="KW-1185">Reference proteome</keyword>